<dbReference type="Proteomes" id="UP000469452">
    <property type="component" value="Unassembled WGS sequence"/>
</dbReference>
<evidence type="ECO:0000256" key="3">
    <source>
        <dbReference type="SAM" id="MobiDB-lite"/>
    </source>
</evidence>
<keyword evidence="2" id="KW-0479">Metal-binding</keyword>
<feature type="domain" description="DDE Tnp4" evidence="4">
    <location>
        <begin position="255"/>
        <end position="339"/>
    </location>
</feature>
<dbReference type="GO" id="GO:0046872">
    <property type="term" value="F:metal ion binding"/>
    <property type="evidence" value="ECO:0007669"/>
    <property type="project" value="UniProtKB-KW"/>
</dbReference>
<comment type="cofactor">
    <cofactor evidence="1">
        <name>a divalent metal cation</name>
        <dbReference type="ChEBI" id="CHEBI:60240"/>
    </cofactor>
</comment>
<dbReference type="InterPro" id="IPR027806">
    <property type="entry name" value="HARBI1_dom"/>
</dbReference>
<accession>A0A6A4ZNB3</accession>
<comment type="caution">
    <text evidence="5">The sequence shown here is derived from an EMBL/GenBank/DDBJ whole genome shotgun (WGS) entry which is preliminary data.</text>
</comment>
<feature type="region of interest" description="Disordered" evidence="3">
    <location>
        <begin position="209"/>
        <end position="230"/>
    </location>
</feature>
<sequence length="403" mass="46597">MVLNVSAMLTRLEDQATSDRVFLEQCLDDYPEVAEHQDNIPDSSCPILDRVSNDSGEEGVRVMTNFTRREFDVLWGVAELPLKARWNDGRGSKSKTTPMDALFMTLTVLKHYDSWEKHALDFGFKAPTFQKLILRVVEVVMPVFYTEFVKMPKMSELRAQDHTFANYPYALYATDVKFQPTERPAGRHGEAKPYFSAKHKLYGLKIPESVRLPPRPSRRHERSPPSQHVASLAKSDNELNILDHGEQVDTYRGMWALLVDKGYYGASAEVRAIHPKKNPPRGALDPEDIVRNRRVSSDRVVVENFFGRVCSLWKVSYATFTWSTKFYDDIQRLTFALTNFHVSLLPLRETDRHWYRSVLARYESMVHTTAAKRAESQRKSRLRRMQRIAMSRGRNPSYVFTTP</sequence>
<organism evidence="5 6">
    <name type="scientific">Aphanomyces astaci</name>
    <name type="common">Crayfish plague agent</name>
    <dbReference type="NCBI Taxonomy" id="112090"/>
    <lineage>
        <taxon>Eukaryota</taxon>
        <taxon>Sar</taxon>
        <taxon>Stramenopiles</taxon>
        <taxon>Oomycota</taxon>
        <taxon>Saprolegniomycetes</taxon>
        <taxon>Saprolegniales</taxon>
        <taxon>Verrucalvaceae</taxon>
        <taxon>Aphanomyces</taxon>
    </lineage>
</organism>
<evidence type="ECO:0000256" key="2">
    <source>
        <dbReference type="ARBA" id="ARBA00022723"/>
    </source>
</evidence>
<dbReference type="EMBL" id="VJMI01018434">
    <property type="protein sequence ID" value="KAF0710684.1"/>
    <property type="molecule type" value="Genomic_DNA"/>
</dbReference>
<proteinExistence type="predicted"/>
<evidence type="ECO:0000313" key="6">
    <source>
        <dbReference type="Proteomes" id="UP000469452"/>
    </source>
</evidence>
<evidence type="ECO:0000259" key="4">
    <source>
        <dbReference type="Pfam" id="PF13359"/>
    </source>
</evidence>
<dbReference type="AlphaFoldDB" id="A0A6A4ZNB3"/>
<name>A0A6A4ZNB3_APHAT</name>
<gene>
    <name evidence="5" type="ORF">AaE_012427</name>
</gene>
<evidence type="ECO:0000256" key="1">
    <source>
        <dbReference type="ARBA" id="ARBA00001968"/>
    </source>
</evidence>
<dbReference type="VEuPathDB" id="FungiDB:H257_07627"/>
<reference evidence="5 6" key="1">
    <citation type="submission" date="2019-06" db="EMBL/GenBank/DDBJ databases">
        <title>Genomics analysis of Aphanomyces spp. identifies a new class of oomycete effector associated with host adaptation.</title>
        <authorList>
            <person name="Gaulin E."/>
        </authorList>
    </citation>
    <scope>NUCLEOTIDE SEQUENCE [LARGE SCALE GENOMIC DNA]</scope>
    <source>
        <strain evidence="5 6">E</strain>
    </source>
</reference>
<evidence type="ECO:0000313" key="5">
    <source>
        <dbReference type="EMBL" id="KAF0710684.1"/>
    </source>
</evidence>
<protein>
    <recommendedName>
        <fullName evidence="4">DDE Tnp4 domain-containing protein</fullName>
    </recommendedName>
</protein>
<dbReference type="Pfam" id="PF13359">
    <property type="entry name" value="DDE_Tnp_4"/>
    <property type="match status" value="1"/>
</dbReference>